<evidence type="ECO:0000256" key="6">
    <source>
        <dbReference type="ARBA" id="ARBA00023136"/>
    </source>
</evidence>
<dbReference type="InterPro" id="IPR017452">
    <property type="entry name" value="GPCR_Rhodpsn_7TM"/>
</dbReference>
<feature type="transmembrane region" description="Helical" evidence="11">
    <location>
        <begin position="205"/>
        <end position="229"/>
    </location>
</feature>
<evidence type="ECO:0000313" key="13">
    <source>
        <dbReference type="EMBL" id="JAP49744.1"/>
    </source>
</evidence>
<dbReference type="PROSITE" id="PS00237">
    <property type="entry name" value="G_PROTEIN_RECEP_F1_1"/>
    <property type="match status" value="1"/>
</dbReference>
<keyword evidence="6 11" id="KW-0472">Membrane</keyword>
<feature type="transmembrane region" description="Helical" evidence="11">
    <location>
        <begin position="338"/>
        <end position="360"/>
    </location>
</feature>
<dbReference type="PROSITE" id="PS50262">
    <property type="entry name" value="G_PROTEIN_RECEP_F1_2"/>
    <property type="match status" value="1"/>
</dbReference>
<keyword evidence="7 9" id="KW-0675">Receptor</keyword>
<evidence type="ECO:0000256" key="5">
    <source>
        <dbReference type="ARBA" id="ARBA00023040"/>
    </source>
</evidence>
<feature type="region of interest" description="Disordered" evidence="10">
    <location>
        <begin position="398"/>
        <end position="417"/>
    </location>
</feature>
<dbReference type="Gene3D" id="1.20.1070.10">
    <property type="entry name" value="Rhodopsin 7-helix transmembrane proteins"/>
    <property type="match status" value="2"/>
</dbReference>
<protein>
    <submittedName>
        <fullName evidence="13">Putative muscarinic acetylcholine receptor gar-2</fullName>
    </submittedName>
</protein>
<reference evidence="13" key="1">
    <citation type="submission" date="2016-01" db="EMBL/GenBank/DDBJ databases">
        <title>Reference transcriptome for the parasite Schistocephalus solidus: insights into the molecular evolution of parasitism.</title>
        <authorList>
            <person name="Hebert F.O."/>
            <person name="Grambauer S."/>
            <person name="Barber I."/>
            <person name="Landry C.R."/>
            <person name="Aubin-Horth N."/>
        </authorList>
    </citation>
    <scope>NUCLEOTIDE SEQUENCE</scope>
</reference>
<feature type="transmembrane region" description="Helical" evidence="11">
    <location>
        <begin position="21"/>
        <end position="37"/>
    </location>
</feature>
<organism evidence="13">
    <name type="scientific">Schistocephalus solidus</name>
    <name type="common">Tapeworm</name>
    <dbReference type="NCBI Taxonomy" id="70667"/>
    <lineage>
        <taxon>Eukaryota</taxon>
        <taxon>Metazoa</taxon>
        <taxon>Spiralia</taxon>
        <taxon>Lophotrochozoa</taxon>
        <taxon>Platyhelminthes</taxon>
        <taxon>Cestoda</taxon>
        <taxon>Eucestoda</taxon>
        <taxon>Diphyllobothriidea</taxon>
        <taxon>Diphyllobothriidae</taxon>
        <taxon>Schistocephalus</taxon>
    </lineage>
</organism>
<dbReference type="PANTHER" id="PTHR24248">
    <property type="entry name" value="ADRENERGIC RECEPTOR-RELATED G-PROTEIN COUPLED RECEPTOR"/>
    <property type="match status" value="1"/>
</dbReference>
<dbReference type="Pfam" id="PF00001">
    <property type="entry name" value="7tm_1"/>
    <property type="match status" value="2"/>
</dbReference>
<keyword evidence="5 9" id="KW-0297">G-protein coupled receptor</keyword>
<proteinExistence type="inferred from homology"/>
<dbReference type="GO" id="GO:0045202">
    <property type="term" value="C:synapse"/>
    <property type="evidence" value="ECO:0007669"/>
    <property type="project" value="GOC"/>
</dbReference>
<dbReference type="AlphaFoldDB" id="A0A0X3PD07"/>
<dbReference type="PRINTS" id="PR00243">
    <property type="entry name" value="MUSCARINICR"/>
</dbReference>
<dbReference type="EMBL" id="GEEE01013481">
    <property type="protein sequence ID" value="JAP49744.1"/>
    <property type="molecule type" value="Transcribed_RNA"/>
</dbReference>
<feature type="transmembrane region" description="Helical" evidence="11">
    <location>
        <begin position="241"/>
        <end position="262"/>
    </location>
</feature>
<feature type="transmembrane region" description="Helical" evidence="11">
    <location>
        <begin position="879"/>
        <end position="897"/>
    </location>
</feature>
<dbReference type="PANTHER" id="PTHR24248:SF185">
    <property type="entry name" value="DOPAMINE RECEPTOR 2"/>
    <property type="match status" value="1"/>
</dbReference>
<dbReference type="GO" id="GO:0071880">
    <property type="term" value="P:adenylate cyclase-activating adrenergic receptor signaling pathway"/>
    <property type="evidence" value="ECO:0007669"/>
    <property type="project" value="TreeGrafter"/>
</dbReference>
<evidence type="ECO:0000256" key="9">
    <source>
        <dbReference type="RuleBase" id="RU000688"/>
    </source>
</evidence>
<sequence length="962" mass="106412">MLVQQLHESTKLSALSQKLNIVWICLCALIGSCYANLTDPYMDVSKNILPTEISMAYLNWIRSHRSSSTPSSNALLNDPEQLSSAVNAPGYPQQRQSDLLERYKEVERNLQLQTTKPYGTAYPSRAFTTIFITTAPIIKEVDLPKFILANTSKVGNASSPYGPVTSGIIGLLTAVISFITISGNVLVIMAFFLERNLRMPTNYFIASLAVTDLLIGVFSMNLYSLYLLLGYWPLGRLLCDLWLGVDYTACLTSQYTVFFITLDRFLSVKIPAKYRNWRTEKKVYGMVAITWIIPSSIFFTTLLGWPKFSRKNHVREDHTCYAEFSNDPVFNTILTISYFWVTLAVMTSLYIGIYHVALNLQKKSEAKRQKVKNLVNMAGQTMSKIGVTENKAGLGEAGYDDSREVNRKGNNNPNVPNTASCALESDGQGEYSTNNTSNCHPGGAVPEKLAEANTDRQVITDSQLTDRRNHVNDRPPNYYDCVVPLQANQTFTTNEYHSYCGPSETERTTVRSGTGSKPSVIAALKLAKSKLTNSYGSETSTSQVSSCSPATSPTSIVEPLLKVISSPYLNDQGDAESSVVSGRPEQRDDIEGALISFPSSPAVHIFSDCDSSKNSSPVSLGGRFNRTIPDIKPVILAPELVCTRSDNNLWECGRQQPSQDGAYHGEHPKSALSDSNTEISVNRLELNFKKNIPAAQSQPLLSDSLGSLMKVSPFLTTEPPNAQVCKKQESCTEAAPGLSKIATNVWEHSGALSGQECLPLATSASDDRTTSQNPSYNSVFETTTPIYCDTGTSDSNAALLNKGLSRTSVKQVTKMPALETANVYKTTRGRGQGNCFGQSGKQKPSFIRSLLYLFSRHSNGKKSPVRVERGRTENRARKALKTISIILGAFVTCWTPYHILILIKGFCDDPERGYTCVNDHLYSVSYWLCYMNSPINPFCYALANVQFKKTFIRLLKFDLRRR</sequence>
<evidence type="ECO:0000259" key="12">
    <source>
        <dbReference type="PROSITE" id="PS50262"/>
    </source>
</evidence>
<dbReference type="InterPro" id="IPR000995">
    <property type="entry name" value="Musac_Ach_rcpt"/>
</dbReference>
<evidence type="ECO:0000256" key="3">
    <source>
        <dbReference type="ARBA" id="ARBA00022692"/>
    </source>
</evidence>
<keyword evidence="4 11" id="KW-1133">Transmembrane helix</keyword>
<evidence type="ECO:0000256" key="11">
    <source>
        <dbReference type="SAM" id="Phobius"/>
    </source>
</evidence>
<keyword evidence="8 9" id="KW-0807">Transducer</keyword>
<evidence type="ECO:0000256" key="4">
    <source>
        <dbReference type="ARBA" id="ARBA00022989"/>
    </source>
</evidence>
<comment type="similarity">
    <text evidence="9">Belongs to the G-protein coupled receptor 1 family.</text>
</comment>
<feature type="transmembrane region" description="Helical" evidence="11">
    <location>
        <begin position="283"/>
        <end position="305"/>
    </location>
</feature>
<comment type="subcellular location">
    <subcellularLocation>
        <location evidence="1">Cell membrane</location>
        <topology evidence="1">Multi-pass membrane protein</topology>
    </subcellularLocation>
</comment>
<feature type="transmembrane region" description="Helical" evidence="11">
    <location>
        <begin position="168"/>
        <end position="193"/>
    </location>
</feature>
<accession>A0A0X3PD07</accession>
<dbReference type="PRINTS" id="PR00237">
    <property type="entry name" value="GPCRRHODOPSN"/>
</dbReference>
<feature type="domain" description="G-protein coupled receptors family 1 profile" evidence="12">
    <location>
        <begin position="183"/>
        <end position="940"/>
    </location>
</feature>
<dbReference type="InterPro" id="IPR000276">
    <property type="entry name" value="GPCR_Rhodpsn"/>
</dbReference>
<evidence type="ECO:0000256" key="2">
    <source>
        <dbReference type="ARBA" id="ARBA00022475"/>
    </source>
</evidence>
<keyword evidence="2" id="KW-1003">Cell membrane</keyword>
<gene>
    <name evidence="13" type="primary">ACM2</name>
    <name evidence="13" type="ORF">TR105142</name>
</gene>
<dbReference type="SMART" id="SM01381">
    <property type="entry name" value="7TM_GPCR_Srsx"/>
    <property type="match status" value="1"/>
</dbReference>
<name>A0A0X3PD07_SCHSO</name>
<dbReference type="GO" id="GO:0016907">
    <property type="term" value="F:G protein-coupled acetylcholine receptor activity"/>
    <property type="evidence" value="ECO:0007669"/>
    <property type="project" value="InterPro"/>
</dbReference>
<evidence type="ECO:0000256" key="10">
    <source>
        <dbReference type="SAM" id="MobiDB-lite"/>
    </source>
</evidence>
<dbReference type="GO" id="GO:0043410">
    <property type="term" value="P:positive regulation of MAPK cascade"/>
    <property type="evidence" value="ECO:0007669"/>
    <property type="project" value="TreeGrafter"/>
</dbReference>
<evidence type="ECO:0000256" key="1">
    <source>
        <dbReference type="ARBA" id="ARBA00004651"/>
    </source>
</evidence>
<evidence type="ECO:0000256" key="7">
    <source>
        <dbReference type="ARBA" id="ARBA00023170"/>
    </source>
</evidence>
<dbReference type="GO" id="GO:0005886">
    <property type="term" value="C:plasma membrane"/>
    <property type="evidence" value="ECO:0007669"/>
    <property type="project" value="UniProtKB-SubCell"/>
</dbReference>
<dbReference type="SUPFAM" id="SSF81321">
    <property type="entry name" value="Family A G protein-coupled receptor-like"/>
    <property type="match status" value="2"/>
</dbReference>
<keyword evidence="3 9" id="KW-0812">Transmembrane</keyword>
<evidence type="ECO:0000256" key="8">
    <source>
        <dbReference type="ARBA" id="ARBA00023224"/>
    </source>
</evidence>